<feature type="non-terminal residue" evidence="1">
    <location>
        <position position="1"/>
    </location>
</feature>
<dbReference type="InterPro" id="IPR038013">
    <property type="entry name" value="ALG11"/>
</dbReference>
<dbReference type="SUPFAM" id="SSF53756">
    <property type="entry name" value="UDP-Glycosyltransferase/glycogen phosphorylase"/>
    <property type="match status" value="1"/>
</dbReference>
<dbReference type="Gene3D" id="3.40.50.2000">
    <property type="entry name" value="Glycogen Phosphorylase B"/>
    <property type="match status" value="2"/>
</dbReference>
<dbReference type="Proteomes" id="UP000183567">
    <property type="component" value="Unassembled WGS sequence"/>
</dbReference>
<evidence type="ECO:0000313" key="2">
    <source>
        <dbReference type="Proteomes" id="UP000183567"/>
    </source>
</evidence>
<proteinExistence type="predicted"/>
<accession>A0A1J8PGM8</accession>
<keyword evidence="2" id="KW-1185">Reference proteome</keyword>
<reference evidence="1 2" key="1">
    <citation type="submission" date="2016-03" db="EMBL/GenBank/DDBJ databases">
        <title>Comparative genomics of the ectomycorrhizal sister species Rhizopogon vinicolor and Rhizopogon vesiculosus (Basidiomycota: Boletales) reveals a divergence of the mating type B locus.</title>
        <authorList>
            <person name="Mujic A.B."/>
            <person name="Kuo A."/>
            <person name="Tritt A."/>
            <person name="Lipzen A."/>
            <person name="Chen C."/>
            <person name="Johnson J."/>
            <person name="Sharma A."/>
            <person name="Barry K."/>
            <person name="Grigoriev I.V."/>
            <person name="Spatafora J.W."/>
        </authorList>
    </citation>
    <scope>NUCLEOTIDE SEQUENCE [LARGE SCALE GENOMIC DNA]</scope>
    <source>
        <strain evidence="1 2">AM-OR11-056</strain>
    </source>
</reference>
<sequence>FTPLFFLRVFASAYSGLTELNIDEQRSKKRRVRVYPPCDTREMAKFSLNARERVILSIAQFRPEKDHPAQLRAFAQLLADQPTYASGSSSVKLILLGGARNAEDRARAAGVIPVTHASGGPLHDIVVPLDGEATGFHAHDSQSFADAMHRVLSMGKSEEQAMRERARRWAVSAFAEERFVEGWEAAWKGYI</sequence>
<dbReference type="STRING" id="180088.A0A1J8PGM8"/>
<dbReference type="PANTHER" id="PTHR45919">
    <property type="entry name" value="GDP-MAN:MAN(3)GLCNAC(2)-PP-DOL ALPHA-1,2-MANNOSYLTRANSFERASE"/>
    <property type="match status" value="1"/>
</dbReference>
<organism evidence="1 2">
    <name type="scientific">Rhizopogon vesiculosus</name>
    <dbReference type="NCBI Taxonomy" id="180088"/>
    <lineage>
        <taxon>Eukaryota</taxon>
        <taxon>Fungi</taxon>
        <taxon>Dikarya</taxon>
        <taxon>Basidiomycota</taxon>
        <taxon>Agaricomycotina</taxon>
        <taxon>Agaricomycetes</taxon>
        <taxon>Agaricomycetidae</taxon>
        <taxon>Boletales</taxon>
        <taxon>Suillineae</taxon>
        <taxon>Rhizopogonaceae</taxon>
        <taxon>Rhizopogon</taxon>
    </lineage>
</organism>
<dbReference type="AlphaFoldDB" id="A0A1J8PGM8"/>
<dbReference type="PANTHER" id="PTHR45919:SF1">
    <property type="entry name" value="GDP-MAN:MAN(3)GLCNAC(2)-PP-DOL ALPHA-1,2-MANNOSYLTRANSFERASE"/>
    <property type="match status" value="1"/>
</dbReference>
<protein>
    <recommendedName>
        <fullName evidence="3">Glycosyl transferase family 1 domain-containing protein</fullName>
    </recommendedName>
</protein>
<comment type="caution">
    <text evidence="1">The sequence shown here is derived from an EMBL/GenBank/DDBJ whole genome shotgun (WGS) entry which is preliminary data.</text>
</comment>
<evidence type="ECO:0008006" key="3">
    <source>
        <dbReference type="Google" id="ProtNLM"/>
    </source>
</evidence>
<dbReference type="EMBL" id="LVVM01006566">
    <property type="protein sequence ID" value="OJA07743.1"/>
    <property type="molecule type" value="Genomic_DNA"/>
</dbReference>
<dbReference type="GO" id="GO:0006487">
    <property type="term" value="P:protein N-linked glycosylation"/>
    <property type="evidence" value="ECO:0007669"/>
    <property type="project" value="TreeGrafter"/>
</dbReference>
<evidence type="ECO:0000313" key="1">
    <source>
        <dbReference type="EMBL" id="OJA07743.1"/>
    </source>
</evidence>
<gene>
    <name evidence="1" type="ORF">AZE42_08438</name>
</gene>
<dbReference type="GO" id="GO:0004377">
    <property type="term" value="F:GDP-Man:Man(3)GlcNAc(2)-PP-Dol alpha-1,2-mannosyltransferase activity"/>
    <property type="evidence" value="ECO:0007669"/>
    <property type="project" value="InterPro"/>
</dbReference>
<dbReference type="GO" id="GO:0005789">
    <property type="term" value="C:endoplasmic reticulum membrane"/>
    <property type="evidence" value="ECO:0007669"/>
    <property type="project" value="TreeGrafter"/>
</dbReference>
<dbReference type="OrthoDB" id="2276068at2759"/>
<name>A0A1J8PGM8_9AGAM</name>